<evidence type="ECO:0000313" key="2">
    <source>
        <dbReference type="Proteomes" id="UP001242313"/>
    </source>
</evidence>
<accession>A0ABU0G269</accession>
<dbReference type="RefSeq" id="WP_307192631.1">
    <property type="nucleotide sequence ID" value="NZ_JAUSUN010000043.1"/>
</dbReference>
<dbReference type="Proteomes" id="UP001242313">
    <property type="component" value="Unassembled WGS sequence"/>
</dbReference>
<gene>
    <name evidence="1" type="ORF">J2S25_003901</name>
</gene>
<dbReference type="EMBL" id="JAUSUN010000043">
    <property type="protein sequence ID" value="MDQ0415674.1"/>
    <property type="molecule type" value="Genomic_DNA"/>
</dbReference>
<keyword evidence="2" id="KW-1185">Reference proteome</keyword>
<proteinExistence type="predicted"/>
<organism evidence="1 2">
    <name type="scientific">Mesobacillus stamsii</name>
    <dbReference type="NCBI Taxonomy" id="225347"/>
    <lineage>
        <taxon>Bacteria</taxon>
        <taxon>Bacillati</taxon>
        <taxon>Bacillota</taxon>
        <taxon>Bacilli</taxon>
        <taxon>Bacillales</taxon>
        <taxon>Bacillaceae</taxon>
        <taxon>Mesobacillus</taxon>
    </lineage>
</organism>
<reference evidence="1 2" key="1">
    <citation type="submission" date="2023-07" db="EMBL/GenBank/DDBJ databases">
        <title>Genomic Encyclopedia of Type Strains, Phase IV (KMG-IV): sequencing the most valuable type-strain genomes for metagenomic binning, comparative biology and taxonomic classification.</title>
        <authorList>
            <person name="Goeker M."/>
        </authorList>
    </citation>
    <scope>NUCLEOTIDE SEQUENCE [LARGE SCALE GENOMIC DNA]</scope>
    <source>
        <strain evidence="1 2">DSM 19598</strain>
    </source>
</reference>
<evidence type="ECO:0000313" key="1">
    <source>
        <dbReference type="EMBL" id="MDQ0415674.1"/>
    </source>
</evidence>
<dbReference type="Pfam" id="PF11848">
    <property type="entry name" value="DUF3368"/>
    <property type="match status" value="1"/>
</dbReference>
<comment type="caution">
    <text evidence="1">The sequence shown here is derived from an EMBL/GenBank/DDBJ whole genome shotgun (WGS) entry which is preliminary data.</text>
</comment>
<name>A0ABU0G269_9BACI</name>
<sequence length="136" mass="15987">MLIPQSIYEDEIREFEAEQLEQLEYNLTNFSTETAFGLFLEISESKKKLSEYDVEVIVIAYEKAVLCTSNERRIKETCDEYNIEHTGTIGVLSCCFEHGILSESEFRKLIIKLFNECTCRLSEKLKKQVYEQYPFI</sequence>
<protein>
    <submittedName>
        <fullName evidence="1">Nucleic acid-binding protein</fullName>
    </submittedName>
</protein>
<dbReference type="InterPro" id="IPR021799">
    <property type="entry name" value="PIN-like_prokaryotic"/>
</dbReference>